<dbReference type="InterPro" id="IPR001388">
    <property type="entry name" value="Synaptobrevin-like"/>
</dbReference>
<dbReference type="Gene3D" id="3.30.450.50">
    <property type="entry name" value="Longin domain"/>
    <property type="match status" value="1"/>
</dbReference>
<dbReference type="PROSITE" id="PS50892">
    <property type="entry name" value="V_SNARE"/>
    <property type="match status" value="1"/>
</dbReference>
<evidence type="ECO:0000256" key="1">
    <source>
        <dbReference type="ARBA" id="ARBA00008025"/>
    </source>
</evidence>
<dbReference type="Pfam" id="PF00957">
    <property type="entry name" value="Synaptobrevin"/>
    <property type="match status" value="1"/>
</dbReference>
<evidence type="ECO:0000313" key="11">
    <source>
        <dbReference type="EMBL" id="KAL3769561.1"/>
    </source>
</evidence>
<dbReference type="SMART" id="SM01270">
    <property type="entry name" value="Longin"/>
    <property type="match status" value="1"/>
</dbReference>
<evidence type="ECO:0000259" key="9">
    <source>
        <dbReference type="PROSITE" id="PS50859"/>
    </source>
</evidence>
<comment type="similarity">
    <text evidence="1">Belongs to the synaptobrevin family.</text>
</comment>
<accession>A0ABD3N0B0</accession>
<keyword evidence="5" id="KW-1133">Transmembrane helix</keyword>
<evidence type="ECO:0000256" key="2">
    <source>
        <dbReference type="ARBA" id="ARBA00022448"/>
    </source>
</evidence>
<dbReference type="InterPro" id="IPR011012">
    <property type="entry name" value="Longin-like_dom_sf"/>
</dbReference>
<keyword evidence="6" id="KW-0472">Membrane</keyword>
<evidence type="ECO:0000256" key="5">
    <source>
        <dbReference type="ARBA" id="ARBA00022989"/>
    </source>
</evidence>
<keyword evidence="3" id="KW-0812">Transmembrane</keyword>
<dbReference type="EMBL" id="JALLBG020000054">
    <property type="protein sequence ID" value="KAL3769561.1"/>
    <property type="molecule type" value="Genomic_DNA"/>
</dbReference>
<keyword evidence="12" id="KW-1185">Reference proteome</keyword>
<protein>
    <submittedName>
        <fullName evidence="11">Uncharacterized protein</fullName>
    </submittedName>
</protein>
<comment type="subcellular location">
    <subcellularLocation>
        <location evidence="7">Endomembrane system</location>
        <topology evidence="7">Single-pass type IV membrane protein</topology>
    </subcellularLocation>
</comment>
<feature type="domain" description="Longin" evidence="9">
    <location>
        <begin position="86"/>
        <end position="214"/>
    </location>
</feature>
<evidence type="ECO:0000256" key="3">
    <source>
        <dbReference type="ARBA" id="ARBA00022692"/>
    </source>
</evidence>
<dbReference type="AlphaFoldDB" id="A0ABD3N0B0"/>
<dbReference type="PROSITE" id="PS00417">
    <property type="entry name" value="SYNAPTOBREVIN"/>
    <property type="match status" value="1"/>
</dbReference>
<gene>
    <name evidence="11" type="ORF">ACHAWU_005513</name>
</gene>
<dbReference type="Gene3D" id="1.20.5.110">
    <property type="match status" value="1"/>
</dbReference>
<dbReference type="GO" id="GO:0012505">
    <property type="term" value="C:endomembrane system"/>
    <property type="evidence" value="ECO:0007669"/>
    <property type="project" value="UniProtKB-SubCell"/>
</dbReference>
<comment type="caution">
    <text evidence="11">The sequence shown here is derived from an EMBL/GenBank/DDBJ whole genome shotgun (WGS) entry which is preliminary data.</text>
</comment>
<organism evidence="11 12">
    <name type="scientific">Discostella pseudostelligera</name>
    <dbReference type="NCBI Taxonomy" id="259834"/>
    <lineage>
        <taxon>Eukaryota</taxon>
        <taxon>Sar</taxon>
        <taxon>Stramenopiles</taxon>
        <taxon>Ochrophyta</taxon>
        <taxon>Bacillariophyta</taxon>
        <taxon>Coscinodiscophyceae</taxon>
        <taxon>Thalassiosirophycidae</taxon>
        <taxon>Stephanodiscales</taxon>
        <taxon>Stephanodiscaceae</taxon>
        <taxon>Discostella</taxon>
    </lineage>
</organism>
<dbReference type="PRINTS" id="PR00219">
    <property type="entry name" value="SYNAPTOBREVN"/>
</dbReference>
<dbReference type="SUPFAM" id="SSF64356">
    <property type="entry name" value="SNARE-like"/>
    <property type="match status" value="1"/>
</dbReference>
<dbReference type="GO" id="GO:0015031">
    <property type="term" value="P:protein transport"/>
    <property type="evidence" value="ECO:0007669"/>
    <property type="project" value="UniProtKB-KW"/>
</dbReference>
<dbReference type="SUPFAM" id="SSF58038">
    <property type="entry name" value="SNARE fusion complex"/>
    <property type="match status" value="1"/>
</dbReference>
<evidence type="ECO:0000256" key="6">
    <source>
        <dbReference type="ARBA" id="ARBA00023136"/>
    </source>
</evidence>
<dbReference type="PROSITE" id="PS50859">
    <property type="entry name" value="LONGIN"/>
    <property type="match status" value="1"/>
</dbReference>
<name>A0ABD3N0B0_9STRA</name>
<reference evidence="11 12" key="1">
    <citation type="submission" date="2024-10" db="EMBL/GenBank/DDBJ databases">
        <title>Updated reference genomes for cyclostephanoid diatoms.</title>
        <authorList>
            <person name="Roberts W.R."/>
            <person name="Alverson A.J."/>
        </authorList>
    </citation>
    <scope>NUCLEOTIDE SEQUENCE [LARGE SCALE GENOMIC DNA]</scope>
    <source>
        <strain evidence="11 12">AJA232-27</strain>
    </source>
</reference>
<dbReference type="FunFam" id="1.20.5.110:FF:000004">
    <property type="entry name" value="Vesicle-associated membrane protein 7"/>
    <property type="match status" value="1"/>
</dbReference>
<dbReference type="PANTHER" id="PTHR21136:SF168">
    <property type="entry name" value="VESICLE-ASSOCIATED MEMBRANE PROTEIN 9"/>
    <property type="match status" value="1"/>
</dbReference>
<keyword evidence="8" id="KW-0175">Coiled coil</keyword>
<proteinExistence type="inferred from homology"/>
<evidence type="ECO:0000256" key="4">
    <source>
        <dbReference type="ARBA" id="ARBA00022927"/>
    </source>
</evidence>
<dbReference type="InterPro" id="IPR051097">
    <property type="entry name" value="Synaptobrevin-like_transport"/>
</dbReference>
<feature type="domain" description="V-SNARE coiled-coil homology" evidence="10">
    <location>
        <begin position="230"/>
        <end position="290"/>
    </location>
</feature>
<evidence type="ECO:0000259" key="10">
    <source>
        <dbReference type="PROSITE" id="PS50892"/>
    </source>
</evidence>
<evidence type="ECO:0000256" key="7">
    <source>
        <dbReference type="ARBA" id="ARBA00046280"/>
    </source>
</evidence>
<evidence type="ECO:0000313" key="12">
    <source>
        <dbReference type="Proteomes" id="UP001530293"/>
    </source>
</evidence>
<dbReference type="CDD" id="cd14824">
    <property type="entry name" value="Longin"/>
    <property type="match status" value="1"/>
</dbReference>
<keyword evidence="4" id="KW-0653">Protein transport</keyword>
<keyword evidence="2" id="KW-0813">Transport</keyword>
<dbReference type="FunFam" id="3.30.450.50:FF:000015">
    <property type="entry name" value="Synaptobrevin 2 isoform 1"/>
    <property type="match status" value="1"/>
</dbReference>
<dbReference type="CDD" id="cd15843">
    <property type="entry name" value="R-SNARE"/>
    <property type="match status" value="1"/>
</dbReference>
<dbReference type="Proteomes" id="UP001530293">
    <property type="component" value="Unassembled WGS sequence"/>
</dbReference>
<dbReference type="GO" id="GO:0005737">
    <property type="term" value="C:cytoplasm"/>
    <property type="evidence" value="ECO:0007669"/>
    <property type="project" value="UniProtKB-ARBA"/>
</dbReference>
<sequence length="306" mass="34647">MVVCGLACPSPQTLHRSSLMIDRSLLHSSDLFSDSKTKTTDHGHGDGTIVQYHRQASNSPPLLTNRFHYPCQPSSSNINMTIVYALVSRQRTVLAEHTATSGTYHSDASAAPTATRLLILHPKATGNFPTVTRVLLSKIPPVDGRMTYVYDEYVFHYVVEGGICFLCMSDEQHRHRIPFAFLSEIQTLFTQKYGLDIPQRAIAFSLNEEFSKVIQDRMDYYNTAGSNVDSISAVKNQIEDVKDVMVQNIEKVLERGEKIELLVDKTDRLNQQAFRFESSSRKLRQAMWWKSVRSMMCWGGGIVFLM</sequence>
<evidence type="ECO:0000256" key="8">
    <source>
        <dbReference type="PROSITE-ProRule" id="PRU00290"/>
    </source>
</evidence>
<dbReference type="InterPro" id="IPR042855">
    <property type="entry name" value="V_SNARE_CC"/>
</dbReference>
<dbReference type="PANTHER" id="PTHR21136">
    <property type="entry name" value="SNARE PROTEINS"/>
    <property type="match status" value="1"/>
</dbReference>
<dbReference type="InterPro" id="IPR010908">
    <property type="entry name" value="Longin_dom"/>
</dbReference>
<dbReference type="Pfam" id="PF13774">
    <property type="entry name" value="Longin"/>
    <property type="match status" value="1"/>
</dbReference>